<organism evidence="2 3">
    <name type="scientific">Thiorhodococcus mannitoliphagus</name>
    <dbReference type="NCBI Taxonomy" id="329406"/>
    <lineage>
        <taxon>Bacteria</taxon>
        <taxon>Pseudomonadati</taxon>
        <taxon>Pseudomonadota</taxon>
        <taxon>Gammaproteobacteria</taxon>
        <taxon>Chromatiales</taxon>
        <taxon>Chromatiaceae</taxon>
        <taxon>Thiorhodococcus</taxon>
    </lineage>
</organism>
<evidence type="ECO:0000313" key="2">
    <source>
        <dbReference type="EMBL" id="NEX19147.1"/>
    </source>
</evidence>
<evidence type="ECO:0000259" key="1">
    <source>
        <dbReference type="PROSITE" id="PS50234"/>
    </source>
</evidence>
<dbReference type="EMBL" id="JAAIJR010000005">
    <property type="protein sequence ID" value="NEX19147.1"/>
    <property type="molecule type" value="Genomic_DNA"/>
</dbReference>
<dbReference type="InterPro" id="IPR036465">
    <property type="entry name" value="vWFA_dom_sf"/>
</dbReference>
<dbReference type="InterPro" id="IPR002035">
    <property type="entry name" value="VWF_A"/>
</dbReference>
<keyword evidence="3" id="KW-1185">Reference proteome</keyword>
<evidence type="ECO:0000313" key="3">
    <source>
        <dbReference type="Proteomes" id="UP000471640"/>
    </source>
</evidence>
<gene>
    <name evidence="2" type="ORF">G3480_02275</name>
</gene>
<dbReference type="SMART" id="SM00327">
    <property type="entry name" value="VWA"/>
    <property type="match status" value="1"/>
</dbReference>
<dbReference type="SUPFAM" id="SSF53300">
    <property type="entry name" value="vWA-like"/>
    <property type="match status" value="1"/>
</dbReference>
<dbReference type="Proteomes" id="UP000471640">
    <property type="component" value="Unassembled WGS sequence"/>
</dbReference>
<sequence>MRRLPVYLLLDTSGSMTGEPIEAVKNGVQILVSTLRQDPYALETAFLSVITFDSTARQVVPLTELATFQPPPLNATGVTALGEALGLLAERIEAEVARTTADAKGDWKPLVFIMTDGAPTDDWKKGLDRLKQVRTGVIVACAAGQGGDTSVLKQITEVVVALDTADASTIKAFFKWVSASVSTGSQKVDQGLKEVTGLSDLPPPPPEVNVVL</sequence>
<reference evidence="3" key="1">
    <citation type="journal article" date="2020" name="Microbiol. Resour. Announc.">
        <title>Draft Genome Sequences of Thiorhodococcus mannitoliphagus and Thiorhodococcus minor, Purple Sulfur Photosynthetic Bacteria in the Gammaproteobacterial Family Chromatiaceae.</title>
        <authorList>
            <person name="Aviles F.A."/>
            <person name="Meyer T.E."/>
            <person name="Kyndt J.A."/>
        </authorList>
    </citation>
    <scope>NUCLEOTIDE SEQUENCE [LARGE SCALE GENOMIC DNA]</scope>
    <source>
        <strain evidence="3">DSM 18266</strain>
    </source>
</reference>
<dbReference type="InterPro" id="IPR011392">
    <property type="entry name" value="Tellurite-R_TerY"/>
</dbReference>
<accession>A0A6P1DLM6</accession>
<name>A0A6P1DLM6_9GAMM</name>
<dbReference type="PIRSF" id="PIRSF020634">
    <property type="entry name" value="TerY_vWA"/>
    <property type="match status" value="1"/>
</dbReference>
<dbReference type="Gene3D" id="3.40.50.410">
    <property type="entry name" value="von Willebrand factor, type A domain"/>
    <property type="match status" value="1"/>
</dbReference>
<reference evidence="2 3" key="2">
    <citation type="submission" date="2020-02" db="EMBL/GenBank/DDBJ databases">
        <title>Genome sequences of Thiorhodococcus mannitoliphagus and Thiorhodococcus minor, purple sulfur photosynthetic bacteria in the gammaproteobacterial family, Chromatiaceae.</title>
        <authorList>
            <person name="Aviles F.A."/>
            <person name="Meyer T.E."/>
            <person name="Kyndt J.A."/>
        </authorList>
    </citation>
    <scope>NUCLEOTIDE SEQUENCE [LARGE SCALE GENOMIC DNA]</scope>
    <source>
        <strain evidence="2 3">DSM 18266</strain>
    </source>
</reference>
<dbReference type="RefSeq" id="WP_164652050.1">
    <property type="nucleotide sequence ID" value="NZ_JAAIJR010000005.1"/>
</dbReference>
<comment type="caution">
    <text evidence="2">The sequence shown here is derived from an EMBL/GenBank/DDBJ whole genome shotgun (WGS) entry which is preliminary data.</text>
</comment>
<protein>
    <submittedName>
        <fullName evidence="2">VWA domain-containing protein</fullName>
    </submittedName>
</protein>
<dbReference type="CDD" id="cd01464">
    <property type="entry name" value="vWA_subfamily"/>
    <property type="match status" value="1"/>
</dbReference>
<dbReference type="PROSITE" id="PS50234">
    <property type="entry name" value="VWFA"/>
    <property type="match status" value="1"/>
</dbReference>
<feature type="domain" description="VWFA" evidence="1">
    <location>
        <begin position="5"/>
        <end position="177"/>
    </location>
</feature>
<dbReference type="AlphaFoldDB" id="A0A6P1DLM6"/>
<dbReference type="Pfam" id="PF00092">
    <property type="entry name" value="VWA"/>
    <property type="match status" value="1"/>
</dbReference>
<proteinExistence type="predicted"/>